<dbReference type="PANTHER" id="PTHR12703">
    <property type="entry name" value="TRANSMEMBRANE PROTEIN 33"/>
    <property type="match status" value="1"/>
</dbReference>
<organism evidence="7 8">
    <name type="scientific">Intoshia linei</name>
    <dbReference type="NCBI Taxonomy" id="1819745"/>
    <lineage>
        <taxon>Eukaryota</taxon>
        <taxon>Metazoa</taxon>
        <taxon>Spiralia</taxon>
        <taxon>Lophotrochozoa</taxon>
        <taxon>Mesozoa</taxon>
        <taxon>Orthonectida</taxon>
        <taxon>Rhopaluridae</taxon>
        <taxon>Intoshia</taxon>
    </lineage>
</organism>
<keyword evidence="5 6" id="KW-0472">Membrane</keyword>
<keyword evidence="4 6" id="KW-1133">Transmembrane helix</keyword>
<evidence type="ECO:0000256" key="5">
    <source>
        <dbReference type="ARBA" id="ARBA00023136"/>
    </source>
</evidence>
<dbReference type="Pfam" id="PF03661">
    <property type="entry name" value="TMEM33_Pom33"/>
    <property type="match status" value="1"/>
</dbReference>
<dbReference type="AlphaFoldDB" id="A0A177B963"/>
<feature type="transmembrane region" description="Helical" evidence="6">
    <location>
        <begin position="73"/>
        <end position="93"/>
    </location>
</feature>
<evidence type="ECO:0008006" key="9">
    <source>
        <dbReference type="Google" id="ProtNLM"/>
    </source>
</evidence>
<dbReference type="GO" id="GO:0061024">
    <property type="term" value="P:membrane organization"/>
    <property type="evidence" value="ECO:0007669"/>
    <property type="project" value="TreeGrafter"/>
</dbReference>
<feature type="transmembrane region" description="Helical" evidence="6">
    <location>
        <begin position="105"/>
        <end position="124"/>
    </location>
</feature>
<evidence type="ECO:0000256" key="3">
    <source>
        <dbReference type="ARBA" id="ARBA00022692"/>
    </source>
</evidence>
<feature type="transmembrane region" description="Helical" evidence="6">
    <location>
        <begin position="145"/>
        <end position="163"/>
    </location>
</feature>
<dbReference type="PANTHER" id="PTHR12703:SF4">
    <property type="entry name" value="TRANSMEMBRANE PROTEIN 33"/>
    <property type="match status" value="1"/>
</dbReference>
<evidence type="ECO:0000256" key="6">
    <source>
        <dbReference type="SAM" id="Phobius"/>
    </source>
</evidence>
<dbReference type="GO" id="GO:0071786">
    <property type="term" value="P:endoplasmic reticulum tubular network organization"/>
    <property type="evidence" value="ECO:0007669"/>
    <property type="project" value="TreeGrafter"/>
</dbReference>
<dbReference type="OrthoDB" id="5581259at2759"/>
<dbReference type="InterPro" id="IPR051645">
    <property type="entry name" value="PER33/POM33_regulator"/>
</dbReference>
<evidence type="ECO:0000313" key="7">
    <source>
        <dbReference type="EMBL" id="OAF69964.1"/>
    </source>
</evidence>
<sequence length="239" mass="27854">MVSKLSIISNHIKCDKKQFLLFILRLIITFGSLYYIYDFSNTNLYHIIVVCNLSVFIIRLQSRVPLRLEFSKVYLGTILIEDSAHYILYSVMIYNSFYFGHMVNIFLYAVIGLTCYLITLLGKIKIDNQSFIYRGLYKIMINQKLLLTLVAAFEVVQFPMLVFRLFRGSGSLIMPILYYNFLKFRYASRRNSYHRQVFFHLKVSIIDNFAKTTKCPSIISTILQKAANFISSCAPPMTV</sequence>
<evidence type="ECO:0000313" key="8">
    <source>
        <dbReference type="Proteomes" id="UP000078046"/>
    </source>
</evidence>
<evidence type="ECO:0000256" key="4">
    <source>
        <dbReference type="ARBA" id="ARBA00022989"/>
    </source>
</evidence>
<name>A0A177B963_9BILA</name>
<feature type="transmembrane region" description="Helical" evidence="6">
    <location>
        <begin position="43"/>
        <end position="61"/>
    </location>
</feature>
<keyword evidence="8" id="KW-1185">Reference proteome</keyword>
<comment type="caution">
    <text evidence="7">The sequence shown here is derived from an EMBL/GenBank/DDBJ whole genome shotgun (WGS) entry which is preliminary data.</text>
</comment>
<gene>
    <name evidence="7" type="ORF">A3Q56_02307</name>
</gene>
<feature type="transmembrane region" description="Helical" evidence="6">
    <location>
        <begin position="20"/>
        <end position="37"/>
    </location>
</feature>
<protein>
    <recommendedName>
        <fullName evidence="9">Transmembrane protein 33</fullName>
    </recommendedName>
</protein>
<accession>A0A177B963</accession>
<evidence type="ECO:0000256" key="2">
    <source>
        <dbReference type="ARBA" id="ARBA00007322"/>
    </source>
</evidence>
<proteinExistence type="inferred from homology"/>
<dbReference type="Proteomes" id="UP000078046">
    <property type="component" value="Unassembled WGS sequence"/>
</dbReference>
<dbReference type="InterPro" id="IPR005344">
    <property type="entry name" value="TMEM33/Pom33"/>
</dbReference>
<keyword evidence="3 6" id="KW-0812">Transmembrane</keyword>
<comment type="subcellular location">
    <subcellularLocation>
        <location evidence="1">Membrane</location>
        <topology evidence="1">Multi-pass membrane protein</topology>
    </subcellularLocation>
</comment>
<reference evidence="7 8" key="1">
    <citation type="submission" date="2016-04" db="EMBL/GenBank/DDBJ databases">
        <title>The genome of Intoshia linei affirms orthonectids as highly simplified spiralians.</title>
        <authorList>
            <person name="Mikhailov K.V."/>
            <person name="Slusarev G.S."/>
            <person name="Nikitin M.A."/>
            <person name="Logacheva M.D."/>
            <person name="Penin A."/>
            <person name="Aleoshin V."/>
            <person name="Panchin Y.V."/>
        </authorList>
    </citation>
    <scope>NUCLEOTIDE SEQUENCE [LARGE SCALE GENOMIC DNA]</scope>
    <source>
        <strain evidence="7">Intl2013</strain>
        <tissue evidence="7">Whole animal</tissue>
    </source>
</reference>
<evidence type="ECO:0000256" key="1">
    <source>
        <dbReference type="ARBA" id="ARBA00004141"/>
    </source>
</evidence>
<dbReference type="EMBL" id="LWCA01000206">
    <property type="protein sequence ID" value="OAF69964.1"/>
    <property type="molecule type" value="Genomic_DNA"/>
</dbReference>
<dbReference type="GO" id="GO:0016020">
    <property type="term" value="C:membrane"/>
    <property type="evidence" value="ECO:0007669"/>
    <property type="project" value="UniProtKB-SubCell"/>
</dbReference>
<comment type="similarity">
    <text evidence="2">Belongs to the PER33/POM33 family.</text>
</comment>
<dbReference type="GO" id="GO:0005783">
    <property type="term" value="C:endoplasmic reticulum"/>
    <property type="evidence" value="ECO:0007669"/>
    <property type="project" value="TreeGrafter"/>
</dbReference>